<protein>
    <recommendedName>
        <fullName evidence="10">Transcriptional factor DELLA N-terminal domain-containing protein</fullName>
    </recommendedName>
</protein>
<feature type="domain" description="Transcriptional factor DELLA N-terminal" evidence="10">
    <location>
        <begin position="26"/>
        <end position="86"/>
    </location>
</feature>
<dbReference type="FunFam" id="1.10.10.1290:FF:000001">
    <property type="entry name" value="DELLA protein GAI"/>
    <property type="match status" value="1"/>
</dbReference>
<dbReference type="InterPro" id="IPR021914">
    <property type="entry name" value="TF_DELLA_N"/>
</dbReference>
<keyword evidence="12" id="KW-1185">Reference proteome</keyword>
<reference evidence="11 12" key="1">
    <citation type="journal article" date="2013" name="Front. Plant Sci.">
        <title>The Reference Genome of the Halophytic Plant Eutrema salsugineum.</title>
        <authorList>
            <person name="Yang R."/>
            <person name="Jarvis D.E."/>
            <person name="Chen H."/>
            <person name="Beilstein M.A."/>
            <person name="Grimwood J."/>
            <person name="Jenkins J."/>
            <person name="Shu S."/>
            <person name="Prochnik S."/>
            <person name="Xin M."/>
            <person name="Ma C."/>
            <person name="Schmutz J."/>
            <person name="Wing R.A."/>
            <person name="Mitchell-Olds T."/>
            <person name="Schumaker K.S."/>
            <person name="Wang X."/>
        </authorList>
    </citation>
    <scope>NUCLEOTIDE SEQUENCE [LARGE SCALE GENOMIC DNA]</scope>
</reference>
<keyword evidence="4" id="KW-0832">Ubl conjugation</keyword>
<dbReference type="KEGG" id="eus:EUTSA_v100155350m"/>
<dbReference type="Gene3D" id="1.10.10.1290">
    <property type="entry name" value="Transcriptional regulator DELLA, N-terminal domain"/>
    <property type="match status" value="1"/>
</dbReference>
<keyword evidence="3" id="KW-0678">Repressor</keyword>
<gene>
    <name evidence="11" type="ORF">EUTSA_v100155350mg</name>
</gene>
<accession>V4LH46</accession>
<evidence type="ECO:0000259" key="10">
    <source>
        <dbReference type="Pfam" id="PF12041"/>
    </source>
</evidence>
<evidence type="ECO:0000313" key="11">
    <source>
        <dbReference type="EMBL" id="ESQ41742.1"/>
    </source>
</evidence>
<organism evidence="11 12">
    <name type="scientific">Eutrema salsugineum</name>
    <name type="common">Saltwater cress</name>
    <name type="synonym">Sisymbrium salsugineum</name>
    <dbReference type="NCBI Taxonomy" id="72664"/>
    <lineage>
        <taxon>Eukaryota</taxon>
        <taxon>Viridiplantae</taxon>
        <taxon>Streptophyta</taxon>
        <taxon>Embryophyta</taxon>
        <taxon>Tracheophyta</taxon>
        <taxon>Spermatophyta</taxon>
        <taxon>Magnoliopsida</taxon>
        <taxon>eudicotyledons</taxon>
        <taxon>Gunneridae</taxon>
        <taxon>Pentapetalae</taxon>
        <taxon>rosids</taxon>
        <taxon>malvids</taxon>
        <taxon>Brassicales</taxon>
        <taxon>Brassicaceae</taxon>
        <taxon>Eutremeae</taxon>
        <taxon>Eutrema</taxon>
    </lineage>
</organism>
<dbReference type="Pfam" id="PF12041">
    <property type="entry name" value="DELLA"/>
    <property type="match status" value="1"/>
</dbReference>
<evidence type="ECO:0000256" key="8">
    <source>
        <dbReference type="ARBA" id="ARBA00023242"/>
    </source>
</evidence>
<evidence type="ECO:0000256" key="1">
    <source>
        <dbReference type="ARBA" id="ARBA00004123"/>
    </source>
</evidence>
<evidence type="ECO:0000256" key="4">
    <source>
        <dbReference type="ARBA" id="ARBA00022843"/>
    </source>
</evidence>
<feature type="region of interest" description="Disordered" evidence="9">
    <location>
        <begin position="1"/>
        <end position="22"/>
    </location>
</feature>
<name>V4LH46_EUTSA</name>
<evidence type="ECO:0000313" key="12">
    <source>
        <dbReference type="Proteomes" id="UP000030689"/>
    </source>
</evidence>
<keyword evidence="8" id="KW-0539">Nucleus</keyword>
<comment type="similarity">
    <text evidence="2">Belongs to the GRAS family. DELLA subfamily.</text>
</comment>
<evidence type="ECO:0000256" key="9">
    <source>
        <dbReference type="SAM" id="MobiDB-lite"/>
    </source>
</evidence>
<keyword evidence="5" id="KW-0939">Gibberellin signaling pathway</keyword>
<proteinExistence type="inferred from homology"/>
<feature type="non-terminal residue" evidence="11">
    <location>
        <position position="86"/>
    </location>
</feature>
<dbReference type="InterPro" id="IPR038088">
    <property type="entry name" value="DELLA_N_sf"/>
</dbReference>
<sequence length="86" mass="9640">MTKRNHRETSVEAPSMGKQLEDDNMDELLAVLGYKVRSSDMADVAQKLEQLEMVLSNDDFLGSNAFNDTVHYNPSDLSGWAETMLS</sequence>
<keyword evidence="7" id="KW-0804">Transcription</keyword>
<evidence type="ECO:0000256" key="3">
    <source>
        <dbReference type="ARBA" id="ARBA00022491"/>
    </source>
</evidence>
<evidence type="ECO:0000256" key="2">
    <source>
        <dbReference type="ARBA" id="ARBA00010273"/>
    </source>
</evidence>
<evidence type="ECO:0000256" key="6">
    <source>
        <dbReference type="ARBA" id="ARBA00023015"/>
    </source>
</evidence>
<dbReference type="GO" id="GO:0005634">
    <property type="term" value="C:nucleus"/>
    <property type="evidence" value="ECO:0007669"/>
    <property type="project" value="UniProtKB-SubCell"/>
</dbReference>
<keyword evidence="6" id="KW-0805">Transcription regulation</keyword>
<dbReference type="GO" id="GO:0009740">
    <property type="term" value="P:gibberellic acid mediated signaling pathway"/>
    <property type="evidence" value="ECO:0007669"/>
    <property type="project" value="UniProtKB-KW"/>
</dbReference>
<dbReference type="EMBL" id="KI517464">
    <property type="protein sequence ID" value="ESQ41742.1"/>
    <property type="molecule type" value="Genomic_DNA"/>
</dbReference>
<evidence type="ECO:0000256" key="5">
    <source>
        <dbReference type="ARBA" id="ARBA00022941"/>
    </source>
</evidence>
<dbReference type="Proteomes" id="UP000030689">
    <property type="component" value="Unassembled WGS sequence"/>
</dbReference>
<dbReference type="STRING" id="72664.V4LH46"/>
<comment type="subcellular location">
    <subcellularLocation>
        <location evidence="1">Nucleus</location>
    </subcellularLocation>
</comment>
<dbReference type="SMART" id="SM01129">
    <property type="entry name" value="DELLA"/>
    <property type="match status" value="1"/>
</dbReference>
<evidence type="ECO:0000256" key="7">
    <source>
        <dbReference type="ARBA" id="ARBA00023163"/>
    </source>
</evidence>
<dbReference type="AlphaFoldDB" id="V4LH46"/>